<evidence type="ECO:0000259" key="1">
    <source>
        <dbReference type="SMART" id="SM00198"/>
    </source>
</evidence>
<dbReference type="InterPro" id="IPR035940">
    <property type="entry name" value="CAP_sf"/>
</dbReference>
<protein>
    <submittedName>
        <fullName evidence="2">C-type single domain activation associated secreted protein ASP3</fullName>
    </submittedName>
</protein>
<dbReference type="InterPro" id="IPR001283">
    <property type="entry name" value="CRISP-related"/>
</dbReference>
<comment type="caution">
    <text evidence="2">The sequence shown here is derived from an EMBL/GenBank/DDBJ whole genome shotgun (WGS) entry which is preliminary data.</text>
</comment>
<dbReference type="Gene3D" id="3.40.33.10">
    <property type="entry name" value="CAP"/>
    <property type="match status" value="1"/>
</dbReference>
<dbReference type="PANTHER" id="PTHR10334">
    <property type="entry name" value="CYSTEINE-RICH SECRETORY PROTEIN-RELATED"/>
    <property type="match status" value="1"/>
</dbReference>
<dbReference type="SMART" id="SM00198">
    <property type="entry name" value="SCP"/>
    <property type="match status" value="1"/>
</dbReference>
<dbReference type="InterPro" id="IPR014044">
    <property type="entry name" value="CAP_dom"/>
</dbReference>
<organism evidence="2 3">
    <name type="scientific">Trichostrongylus colubriformis</name>
    <name type="common">Black scour worm</name>
    <dbReference type="NCBI Taxonomy" id="6319"/>
    <lineage>
        <taxon>Eukaryota</taxon>
        <taxon>Metazoa</taxon>
        <taxon>Ecdysozoa</taxon>
        <taxon>Nematoda</taxon>
        <taxon>Chromadorea</taxon>
        <taxon>Rhabditida</taxon>
        <taxon>Rhabditina</taxon>
        <taxon>Rhabditomorpha</taxon>
        <taxon>Strongyloidea</taxon>
        <taxon>Trichostrongylidae</taxon>
        <taxon>Trichostrongylus</taxon>
    </lineage>
</organism>
<dbReference type="Proteomes" id="UP001331761">
    <property type="component" value="Unassembled WGS sequence"/>
</dbReference>
<dbReference type="Pfam" id="PF00188">
    <property type="entry name" value="CAP"/>
    <property type="match status" value="1"/>
</dbReference>
<gene>
    <name evidence="2" type="ORF">GCK32_002718</name>
</gene>
<reference evidence="2 3" key="1">
    <citation type="submission" date="2019-10" db="EMBL/GenBank/DDBJ databases">
        <title>Assembly and Annotation for the nematode Trichostrongylus colubriformis.</title>
        <authorList>
            <person name="Martin J."/>
        </authorList>
    </citation>
    <scope>NUCLEOTIDE SEQUENCE [LARGE SCALE GENOMIC DNA]</scope>
    <source>
        <strain evidence="2">G859</strain>
        <tissue evidence="2">Whole worm</tissue>
    </source>
</reference>
<evidence type="ECO:0000313" key="3">
    <source>
        <dbReference type="Proteomes" id="UP001331761"/>
    </source>
</evidence>
<dbReference type="EMBL" id="WIXE01019228">
    <property type="protein sequence ID" value="KAK5970196.1"/>
    <property type="molecule type" value="Genomic_DNA"/>
</dbReference>
<proteinExistence type="predicted"/>
<keyword evidence="3" id="KW-1185">Reference proteome</keyword>
<sequence>MFKVKYDCNIEKSMMAWAKKCIGGYSPWENRTELGENIWWIPLLNYNKTAAAINATTHWFKELERIGVPVDNVFTNNVFNSGVTSYTQVVWQRSDRIGCAVKSCSNSSKTFVGCQYKESGNWINEKIYETGSKPCTKNTDCKCKKCKCNAREALCIRPDSTPMPGKWKWPYRG</sequence>
<evidence type="ECO:0000313" key="2">
    <source>
        <dbReference type="EMBL" id="KAK5970196.1"/>
    </source>
</evidence>
<dbReference type="SUPFAM" id="SSF55797">
    <property type="entry name" value="PR-1-like"/>
    <property type="match status" value="1"/>
</dbReference>
<name>A0AAN8EZJ7_TRICO</name>
<dbReference type="CDD" id="cd05380">
    <property type="entry name" value="CAP_euk"/>
    <property type="match status" value="1"/>
</dbReference>
<feature type="domain" description="SCP" evidence="1">
    <location>
        <begin position="1"/>
        <end position="124"/>
    </location>
</feature>
<dbReference type="PRINTS" id="PR00837">
    <property type="entry name" value="V5TPXLIKE"/>
</dbReference>
<dbReference type="AlphaFoldDB" id="A0AAN8EZJ7"/>
<accession>A0AAN8EZJ7</accession>